<organism evidence="4 5">
    <name type="scientific">Persicirhabdus sediminis</name>
    <dbReference type="NCBI Taxonomy" id="454144"/>
    <lineage>
        <taxon>Bacteria</taxon>
        <taxon>Pseudomonadati</taxon>
        <taxon>Verrucomicrobiota</taxon>
        <taxon>Verrucomicrobiia</taxon>
        <taxon>Verrucomicrobiales</taxon>
        <taxon>Verrucomicrobiaceae</taxon>
        <taxon>Persicirhabdus</taxon>
    </lineage>
</organism>
<keyword evidence="5" id="KW-1185">Reference proteome</keyword>
<name>A0A8J7SH97_9BACT</name>
<dbReference type="RefSeq" id="WP_200310679.1">
    <property type="nucleotide sequence ID" value="NZ_JAENIM010000029.1"/>
</dbReference>
<keyword evidence="2" id="KW-0732">Signal</keyword>
<feature type="region of interest" description="Disordered" evidence="1">
    <location>
        <begin position="151"/>
        <end position="170"/>
    </location>
</feature>
<dbReference type="Proteomes" id="UP000624703">
    <property type="component" value="Unassembled WGS sequence"/>
</dbReference>
<comment type="caution">
    <text evidence="4">The sequence shown here is derived from an EMBL/GenBank/DDBJ whole genome shotgun (WGS) entry which is preliminary data.</text>
</comment>
<evidence type="ECO:0000313" key="5">
    <source>
        <dbReference type="Proteomes" id="UP000624703"/>
    </source>
</evidence>
<dbReference type="EMBL" id="JAENIM010000029">
    <property type="protein sequence ID" value="MBK1790650.1"/>
    <property type="molecule type" value="Genomic_DNA"/>
</dbReference>
<feature type="region of interest" description="Disordered" evidence="1">
    <location>
        <begin position="624"/>
        <end position="644"/>
    </location>
</feature>
<feature type="domain" description="Glycoside hydrolase 123-like N-terminal" evidence="3">
    <location>
        <begin position="51"/>
        <end position="1089"/>
    </location>
</feature>
<evidence type="ECO:0000256" key="1">
    <source>
        <dbReference type="SAM" id="MobiDB-lite"/>
    </source>
</evidence>
<dbReference type="InterPro" id="IPR045711">
    <property type="entry name" value="GH123-like_N"/>
</dbReference>
<protein>
    <recommendedName>
        <fullName evidence="3">Glycoside hydrolase 123-like N-terminal domain-containing protein</fullName>
    </recommendedName>
</protein>
<evidence type="ECO:0000313" key="4">
    <source>
        <dbReference type="EMBL" id="MBK1790650.1"/>
    </source>
</evidence>
<evidence type="ECO:0000259" key="3">
    <source>
        <dbReference type="Pfam" id="PF19543"/>
    </source>
</evidence>
<accession>A0A8J7SH97</accession>
<dbReference type="Pfam" id="PF19543">
    <property type="entry name" value="GH123_N"/>
    <property type="match status" value="1"/>
</dbReference>
<feature type="chain" id="PRO_5035283334" description="Glycoside hydrolase 123-like N-terminal domain-containing protein" evidence="2">
    <location>
        <begin position="38"/>
        <end position="1092"/>
    </location>
</feature>
<reference evidence="4" key="1">
    <citation type="submission" date="2021-01" db="EMBL/GenBank/DDBJ databases">
        <title>Modified the classification status of verrucomicrobia.</title>
        <authorList>
            <person name="Feng X."/>
        </authorList>
    </citation>
    <scope>NUCLEOTIDE SEQUENCE</scope>
    <source>
        <strain evidence="4">_KCTC 22039</strain>
    </source>
</reference>
<feature type="signal peptide" evidence="2">
    <location>
        <begin position="1"/>
        <end position="37"/>
    </location>
</feature>
<proteinExistence type="predicted"/>
<evidence type="ECO:0000256" key="2">
    <source>
        <dbReference type="SAM" id="SignalP"/>
    </source>
</evidence>
<dbReference type="AlphaFoldDB" id="A0A8J7SH97"/>
<gene>
    <name evidence="4" type="ORF">JIN82_05715</name>
</gene>
<sequence length="1092" mass="120885">MNDQNKTSPLFSHSSRTITCLSLGVMLAMSAATPAIAAGNDVSTPRQVAVWQKELGNHRVLLKVDKASPAVAAKMDWRRPGRLSEKNNLLVVHLDSGKTVDNRVIIKSDRESGEIIFDASAGPGLYAVYTHQPRNPAQVILEADPNALKKASKGKKNFDPSKMASSKPTGYKRADLNAEYPLVTYVTKKDTADAKWLKANNLNDSKAQAAQLDKLPQASVVAFEALKISGDPSTQSRNLFDNMETIATAKETADFLSKQNSANGFLVFPEPRENQIKMRRDMPQHWVQNGTSDKFTVKAQPGEYIPFQMGVYAMAELKNLKVNFSPISNGSEEISTDQMNCFQNGGNDWTGKPFEKSVEVGANRVQPMWCGIMLPKTASGNYNGKLTITADGFPTQEIDLTVAVSGAVLEDHGDSNPSKLTRLRWLDSTRGANDDDVVTPFTPLERKGNKISLLGREVELAENGLPKQLTSYIDMYSIQPNGQDLFAEAASLKLTGANGDIALKSEGIKYVTEKVGAISFETVQTSDKIKLVGEGKLEADGYIRYRYTFTSDQAVKLDNVALTLPLQADTAKYVAGSLSNIAGLRPEKANIPIEGGIMYQAFWSGDYNVGVGCILKNHEDEWNAENKTKKSTPTSPTWENGGNGNYQISESNNTAVVSVNTGAITISPDEPLELNFSLLLTPFKPIRGDRWGFRINHRKPGMDPELPYAKKHGAKVVNLHHGATWNRHINYPFIDSQGLKAFVDEAAKLDISVKLYNTVRELSTRCEELWILRSLGDEILCDDVGFETLDPQPATAQIDRFTRTGGQWMSEHMRDNYRVRWHTNVHSLDEELETKVGRQHDGAFSVQGLSRWHNFYVEGLNWLRKNTGVRGVYLDGIGYDRGIIKRARKAMTIEGLPAPQIDFHGAVNYAWIQHAPYCDSMWYGEGAKYTADPAYWLVEVSGIPFGLTGEILSGSPTANQYRGMLYGMSRRLDWGGKEETAALWKLWDDFKIEDAEWIGYFSEKPLGKTNLDNVPMTIYKKDGESMLVIASWEKGDCEVTLDVDWKALGLDPAKVTLTAPAIDGMQDAGQFKANDKIKLEELGGKILIASEK</sequence>